<protein>
    <submittedName>
        <fullName evidence="1">Uncharacterized protein</fullName>
    </submittedName>
</protein>
<proteinExistence type="predicted"/>
<dbReference type="OrthoDB" id="423498at2759"/>
<dbReference type="AlphaFoldDB" id="A0A194V763"/>
<reference evidence="2" key="1">
    <citation type="submission" date="2014-12" db="EMBL/GenBank/DDBJ databases">
        <title>Genome Sequence of Valsa Canker Pathogens Uncovers a Specific Adaption of Colonization on Woody Bark.</title>
        <authorList>
            <person name="Yin Z."/>
            <person name="Liu H."/>
            <person name="Gao X."/>
            <person name="Li Z."/>
            <person name="Song N."/>
            <person name="Ke X."/>
            <person name="Dai Q."/>
            <person name="Wu Y."/>
            <person name="Sun Y."/>
            <person name="Xu J.-R."/>
            <person name="Kang Z.K."/>
            <person name="Wang L."/>
            <person name="Huang L."/>
        </authorList>
    </citation>
    <scope>NUCLEOTIDE SEQUENCE [LARGE SCALE GENOMIC DNA]</scope>
    <source>
        <strain evidence="2">SXYL134</strain>
    </source>
</reference>
<organism evidence="1 2">
    <name type="scientific">Cytospora mali</name>
    <name type="common">Apple Valsa canker fungus</name>
    <name type="synonym">Valsa mali</name>
    <dbReference type="NCBI Taxonomy" id="578113"/>
    <lineage>
        <taxon>Eukaryota</taxon>
        <taxon>Fungi</taxon>
        <taxon>Dikarya</taxon>
        <taxon>Ascomycota</taxon>
        <taxon>Pezizomycotina</taxon>
        <taxon>Sordariomycetes</taxon>
        <taxon>Sordariomycetidae</taxon>
        <taxon>Diaporthales</taxon>
        <taxon>Cytosporaceae</taxon>
        <taxon>Cytospora</taxon>
    </lineage>
</organism>
<dbReference type="Proteomes" id="UP000078576">
    <property type="component" value="Unassembled WGS sequence"/>
</dbReference>
<evidence type="ECO:0000313" key="1">
    <source>
        <dbReference type="EMBL" id="KUI59827.1"/>
    </source>
</evidence>
<evidence type="ECO:0000313" key="2">
    <source>
        <dbReference type="Proteomes" id="UP000078576"/>
    </source>
</evidence>
<sequence length="77" mass="7680">MEPNGIAVGPTHTALYVTNSPDAFILGTMPLDKTAGSPGINLRAACGPLGVGLANGIKVGDVGRAWAAEHDVGGRAL</sequence>
<keyword evidence="2" id="KW-1185">Reference proteome</keyword>
<dbReference type="Gene3D" id="2.120.10.30">
    <property type="entry name" value="TolB, C-terminal domain"/>
    <property type="match status" value="1"/>
</dbReference>
<gene>
    <name evidence="1" type="ORF">VP1G_11134</name>
</gene>
<name>A0A194V763_CYTMA</name>
<dbReference type="EMBL" id="KN714737">
    <property type="protein sequence ID" value="KUI59827.1"/>
    <property type="molecule type" value="Genomic_DNA"/>
</dbReference>
<accession>A0A194V763</accession>
<dbReference type="InterPro" id="IPR011042">
    <property type="entry name" value="6-blade_b-propeller_TolB-like"/>
</dbReference>